<dbReference type="Proteomes" id="UP000011713">
    <property type="component" value="Unassembled WGS sequence"/>
</dbReference>
<evidence type="ECO:0000313" key="1">
    <source>
        <dbReference type="EnsemblProtists" id="HpaP803110"/>
    </source>
</evidence>
<dbReference type="eggNOG" id="ENOG502SP2N">
    <property type="taxonomic scope" value="Eukaryota"/>
</dbReference>
<dbReference type="EnsemblProtists" id="HpaT803110">
    <property type="protein sequence ID" value="HpaP803110"/>
    <property type="gene ID" value="HpaG803110"/>
</dbReference>
<organism evidence="1 2">
    <name type="scientific">Hyaloperonospora arabidopsidis (strain Emoy2)</name>
    <name type="common">Downy mildew agent</name>
    <name type="synonym">Peronospora arabidopsidis</name>
    <dbReference type="NCBI Taxonomy" id="559515"/>
    <lineage>
        <taxon>Eukaryota</taxon>
        <taxon>Sar</taxon>
        <taxon>Stramenopiles</taxon>
        <taxon>Oomycota</taxon>
        <taxon>Peronosporomycetes</taxon>
        <taxon>Peronosporales</taxon>
        <taxon>Peronosporaceae</taxon>
        <taxon>Hyaloperonospora</taxon>
    </lineage>
</organism>
<reference evidence="2" key="1">
    <citation type="journal article" date="2010" name="Science">
        <title>Signatures of adaptation to obligate biotrophy in the Hyaloperonospora arabidopsidis genome.</title>
        <authorList>
            <person name="Baxter L."/>
            <person name="Tripathy S."/>
            <person name="Ishaque N."/>
            <person name="Boot N."/>
            <person name="Cabral A."/>
            <person name="Kemen E."/>
            <person name="Thines M."/>
            <person name="Ah-Fong A."/>
            <person name="Anderson R."/>
            <person name="Badejoko W."/>
            <person name="Bittner-Eddy P."/>
            <person name="Boore J.L."/>
            <person name="Chibucos M.C."/>
            <person name="Coates M."/>
            <person name="Dehal P."/>
            <person name="Delehaunty K."/>
            <person name="Dong S."/>
            <person name="Downton P."/>
            <person name="Dumas B."/>
            <person name="Fabro G."/>
            <person name="Fronick C."/>
            <person name="Fuerstenberg S.I."/>
            <person name="Fulton L."/>
            <person name="Gaulin E."/>
            <person name="Govers F."/>
            <person name="Hughes L."/>
            <person name="Humphray S."/>
            <person name="Jiang R.H."/>
            <person name="Judelson H."/>
            <person name="Kamoun S."/>
            <person name="Kyung K."/>
            <person name="Meijer H."/>
            <person name="Minx P."/>
            <person name="Morris P."/>
            <person name="Nelson J."/>
            <person name="Phuntumart V."/>
            <person name="Qutob D."/>
            <person name="Rehmany A."/>
            <person name="Rougon-Cardoso A."/>
            <person name="Ryden P."/>
            <person name="Torto-Alalibo T."/>
            <person name="Studholme D."/>
            <person name="Wang Y."/>
            <person name="Win J."/>
            <person name="Wood J."/>
            <person name="Clifton S.W."/>
            <person name="Rogers J."/>
            <person name="Van den Ackerveken G."/>
            <person name="Jones J.D."/>
            <person name="McDowell J.M."/>
            <person name="Beynon J."/>
            <person name="Tyler B.M."/>
        </authorList>
    </citation>
    <scope>NUCLEOTIDE SEQUENCE [LARGE SCALE GENOMIC DNA]</scope>
    <source>
        <strain evidence="2">Emoy2</strain>
    </source>
</reference>
<proteinExistence type="predicted"/>
<name>M4BA00_HYAAE</name>
<dbReference type="AlphaFoldDB" id="M4BA00"/>
<protein>
    <submittedName>
        <fullName evidence="1">Uncharacterized protein</fullName>
    </submittedName>
</protein>
<evidence type="ECO:0000313" key="2">
    <source>
        <dbReference type="Proteomes" id="UP000011713"/>
    </source>
</evidence>
<keyword evidence="2" id="KW-1185">Reference proteome</keyword>
<accession>M4BA00</accession>
<dbReference type="VEuPathDB" id="FungiDB:HpaG803110"/>
<dbReference type="InParanoid" id="M4BA00"/>
<sequence>MLEALHTFYSSSCTMMSMDEAVKIAATWSTDASDGTPTEGDVAENSVIPTKVRQLNVALLDAVDRLQLDENSEMAPEAQLLVLWMRRERLEKQVQESKTMLALVEQLMEINQQLGDVDAAIDHEQFAVAAGGMVEVERMVQEWVETNISEDDESGNCKLVRAVKQQVLDQKERLMDRLTIFFSRMAVWHDKALRVTSEFSGTGMTERTVEERRRDYWEATLQKMSPAI</sequence>
<dbReference type="EMBL" id="JH598048">
    <property type="status" value="NOT_ANNOTATED_CDS"/>
    <property type="molecule type" value="Genomic_DNA"/>
</dbReference>
<dbReference type="HOGENOM" id="CLU_1216757_0_0_1"/>
<reference evidence="1" key="2">
    <citation type="submission" date="2015-06" db="UniProtKB">
        <authorList>
            <consortium name="EnsemblProtists"/>
        </authorList>
    </citation>
    <scope>IDENTIFICATION</scope>
    <source>
        <strain evidence="1">Emoy2</strain>
    </source>
</reference>
<dbReference type="STRING" id="559515.M4BA00"/>